<reference evidence="2" key="1">
    <citation type="submission" date="2023-02" db="EMBL/GenBank/DDBJ databases">
        <title>Draft Whole-Genome Sequences of Bacillus Strains of Potential Probiotic for Poultry.</title>
        <authorList>
            <person name="Ma L.M."/>
            <person name="Lopez-Guerra N."/>
            <person name="Zhang G."/>
        </authorList>
    </citation>
    <scope>NUCLEOTIDE SEQUENCE</scope>
    <source>
        <strain evidence="2">OSU1013-24</strain>
    </source>
</reference>
<feature type="signal peptide" evidence="1">
    <location>
        <begin position="1"/>
        <end position="27"/>
    </location>
</feature>
<evidence type="ECO:0000313" key="2">
    <source>
        <dbReference type="EMBL" id="MDF4193558.1"/>
    </source>
</evidence>
<gene>
    <name evidence="2" type="ORF">PV946_07200</name>
</gene>
<evidence type="ECO:0000313" key="3">
    <source>
        <dbReference type="Proteomes" id="UP001222377"/>
    </source>
</evidence>
<dbReference type="AlphaFoldDB" id="A0AAP4DHP6"/>
<dbReference type="RefSeq" id="WP_021494744.1">
    <property type="nucleotide sequence ID" value="NZ_JARKHX010000002.1"/>
</dbReference>
<protein>
    <recommendedName>
        <fullName evidence="4">Lactococcin 972 family bacteriocin</fullName>
    </recommendedName>
</protein>
<sequence length="107" mass="11850">MSRKLKGFLTSIVLIPCLLFLIQDANAASAKHKGWSETKAGSNVLYKRAVGETTWKGKYHYTRAQIVWPITGAVQTDSGRKWGKDHTKATSPWATADFAKAKTFYGS</sequence>
<evidence type="ECO:0000256" key="1">
    <source>
        <dbReference type="SAM" id="SignalP"/>
    </source>
</evidence>
<name>A0AAP4DHP6_BACAM</name>
<keyword evidence="1" id="KW-0732">Signal</keyword>
<proteinExistence type="predicted"/>
<comment type="caution">
    <text evidence="2">The sequence shown here is derived from an EMBL/GenBank/DDBJ whole genome shotgun (WGS) entry which is preliminary data.</text>
</comment>
<dbReference type="EMBL" id="JARKHX010000002">
    <property type="protein sequence ID" value="MDF4193558.1"/>
    <property type="molecule type" value="Genomic_DNA"/>
</dbReference>
<evidence type="ECO:0008006" key="4">
    <source>
        <dbReference type="Google" id="ProtNLM"/>
    </source>
</evidence>
<accession>A0AAP4DHP6</accession>
<feature type="chain" id="PRO_5043049610" description="Lactococcin 972 family bacteriocin" evidence="1">
    <location>
        <begin position="28"/>
        <end position="107"/>
    </location>
</feature>
<organism evidence="2 3">
    <name type="scientific">Bacillus amyloliquefaciens</name>
    <name type="common">Bacillus velezensis</name>
    <dbReference type="NCBI Taxonomy" id="1390"/>
    <lineage>
        <taxon>Bacteria</taxon>
        <taxon>Bacillati</taxon>
        <taxon>Bacillota</taxon>
        <taxon>Bacilli</taxon>
        <taxon>Bacillales</taxon>
        <taxon>Bacillaceae</taxon>
        <taxon>Bacillus</taxon>
        <taxon>Bacillus amyloliquefaciens group</taxon>
    </lineage>
</organism>
<dbReference type="Proteomes" id="UP001222377">
    <property type="component" value="Unassembled WGS sequence"/>
</dbReference>